<dbReference type="Proteomes" id="UP000008148">
    <property type="component" value="Chromosome"/>
</dbReference>
<protein>
    <submittedName>
        <fullName evidence="1">Uncharacterized protein</fullName>
    </submittedName>
</protein>
<proteinExistence type="predicted"/>
<dbReference type="HOGENOM" id="CLU_2341707_0_0_6"/>
<sequence>MLNVKDNVASATARRARRSRVILHDPPMQKGALKAPFCYAQNLCLMALRLSGLQRCTRSGRIRRQSATRRPDKALAPPSGIIKRNCCDFCQPIGYLV</sequence>
<name>A8AJ50_CITK8</name>
<reference evidence="1 2" key="1">
    <citation type="submission" date="2007-08" db="EMBL/GenBank/DDBJ databases">
        <authorList>
            <consortium name="The Citrobacter koseri Genome Sequencing Project"/>
            <person name="McClelland M."/>
            <person name="Sanderson E.K."/>
            <person name="Porwollik S."/>
            <person name="Spieth J."/>
            <person name="Clifton W.S."/>
            <person name="Latreille P."/>
            <person name="Courtney L."/>
            <person name="Wang C."/>
            <person name="Pepin K."/>
            <person name="Bhonagiri V."/>
            <person name="Nash W."/>
            <person name="Johnson M."/>
            <person name="Thiruvilangam P."/>
            <person name="Wilson R."/>
        </authorList>
    </citation>
    <scope>NUCLEOTIDE SEQUENCE [LARGE SCALE GENOMIC DNA]</scope>
    <source>
        <strain evidence="2">ATCC BAA-895 / CDC 4225-83 / SGSC4696</strain>
    </source>
</reference>
<dbReference type="STRING" id="290338.CKO_02391"/>
<evidence type="ECO:0000313" key="1">
    <source>
        <dbReference type="EMBL" id="ABV13513.1"/>
    </source>
</evidence>
<accession>A8AJ50</accession>
<dbReference type="EMBL" id="CP000822">
    <property type="protein sequence ID" value="ABV13513.1"/>
    <property type="molecule type" value="Genomic_DNA"/>
</dbReference>
<dbReference type="KEGG" id="cko:CKO_02391"/>
<dbReference type="AlphaFoldDB" id="A8AJ50"/>
<evidence type="ECO:0000313" key="2">
    <source>
        <dbReference type="Proteomes" id="UP000008148"/>
    </source>
</evidence>
<gene>
    <name evidence="1" type="ordered locus">CKO_02391</name>
</gene>
<keyword evidence="2" id="KW-1185">Reference proteome</keyword>
<organism evidence="1 2">
    <name type="scientific">Citrobacter koseri (strain ATCC BAA-895 / CDC 4225-83 / SGSC4696)</name>
    <dbReference type="NCBI Taxonomy" id="290338"/>
    <lineage>
        <taxon>Bacteria</taxon>
        <taxon>Pseudomonadati</taxon>
        <taxon>Pseudomonadota</taxon>
        <taxon>Gammaproteobacteria</taxon>
        <taxon>Enterobacterales</taxon>
        <taxon>Enterobacteriaceae</taxon>
        <taxon>Citrobacter</taxon>
    </lineage>
</organism>